<dbReference type="InterPro" id="IPR014026">
    <property type="entry name" value="UDP-Glc/GDP-Man_DH_dimer"/>
</dbReference>
<keyword evidence="6" id="KW-1185">Reference proteome</keyword>
<dbReference type="NCBIfam" id="TIGR03026">
    <property type="entry name" value="NDP-sugDHase"/>
    <property type="match status" value="1"/>
</dbReference>
<comment type="caution">
    <text evidence="5">The sequence shown here is derived from an EMBL/GenBank/DDBJ whole genome shotgun (WGS) entry which is preliminary data.</text>
</comment>
<dbReference type="PIRSF" id="PIRSF000124">
    <property type="entry name" value="UDPglc_GDPman_dh"/>
    <property type="match status" value="1"/>
</dbReference>
<dbReference type="InterPro" id="IPR017476">
    <property type="entry name" value="UDP-Glc/GDP-Man"/>
</dbReference>
<dbReference type="Gene3D" id="3.40.50.720">
    <property type="entry name" value="NAD(P)-binding Rossmann-like Domain"/>
    <property type="match status" value="2"/>
</dbReference>
<dbReference type="InterPro" id="IPR008927">
    <property type="entry name" value="6-PGluconate_DH-like_C_sf"/>
</dbReference>
<dbReference type="SMART" id="SM00984">
    <property type="entry name" value="UDPG_MGDP_dh_C"/>
    <property type="match status" value="1"/>
</dbReference>
<keyword evidence="1" id="KW-0560">Oxidoreductase</keyword>
<sequence>MEEWKPRSVGVIGLGYVGLPLAVGFAQVGLTVRGVEQNAEKVTRVNAGDSYIDDVTSARLQAVVASGELTASTQFSALNDCDAVVVCVPTPLTVNKAPDVSYIENVSRALVPYLHKGELVVLESTTYPGTTDEVMLPILESSGLKAGADFYLAFSPERVDPGNAHYNTLNTPKVVGGLDAVSTERACMLYALVVPQVYSVSSCRAAEMTKLLENTFRLVNVSLVNELAVLCEKMGMDIWEVIEAATTKPYGFMPFYPGPGIGGHCIPIDPFYLSWKAKEYDIDLEFVETAGKVNDAMPGYVVDKIAFALNSVGRAMRGACVLVLGVAYKKDISDLRESPALKVLEKLQRWGAHVSYFDSHVTEARVAGVTLRSLPHLDAEVVHSADCVVILTDHSSVDYAMVEDNARLIVDTRNAIKHKGPKVFRLGDGTDRQ</sequence>
<keyword evidence="2" id="KW-0520">NAD</keyword>
<evidence type="ECO:0000256" key="2">
    <source>
        <dbReference type="ARBA" id="ARBA00023027"/>
    </source>
</evidence>
<organism evidence="5 6">
    <name type="scientific">Candidatus Cryosericum septentrionale</name>
    <dbReference type="NCBI Taxonomy" id="2290913"/>
    <lineage>
        <taxon>Bacteria</taxon>
        <taxon>Pseudomonadati</taxon>
        <taxon>Caldisericota/Cryosericota group</taxon>
        <taxon>Candidatus Cryosericota</taxon>
        <taxon>Candidatus Cryosericia</taxon>
        <taxon>Candidatus Cryosericales</taxon>
        <taxon>Candidatus Cryosericaceae</taxon>
        <taxon>Candidatus Cryosericum</taxon>
    </lineage>
</organism>
<dbReference type="InterPro" id="IPR001732">
    <property type="entry name" value="UDP-Glc/GDP-Man_DH_N"/>
</dbReference>
<dbReference type="SUPFAM" id="SSF51735">
    <property type="entry name" value="NAD(P)-binding Rossmann-fold domains"/>
    <property type="match status" value="1"/>
</dbReference>
<dbReference type="PANTHER" id="PTHR43491">
    <property type="entry name" value="UDP-N-ACETYL-D-MANNOSAMINE DEHYDROGENASE"/>
    <property type="match status" value="1"/>
</dbReference>
<dbReference type="InterPro" id="IPR036220">
    <property type="entry name" value="UDP-Glc/GDP-Man_DH_C_sf"/>
</dbReference>
<dbReference type="SUPFAM" id="SSF48179">
    <property type="entry name" value="6-phosphogluconate dehydrogenase C-terminal domain-like"/>
    <property type="match status" value="1"/>
</dbReference>
<dbReference type="PANTHER" id="PTHR43491:SF1">
    <property type="entry name" value="UDP-N-ACETYL-D-MANNOSAMINE DEHYDROGENASE"/>
    <property type="match status" value="1"/>
</dbReference>
<dbReference type="OrthoDB" id="9803238at2"/>
<evidence type="ECO:0000256" key="1">
    <source>
        <dbReference type="ARBA" id="ARBA00023002"/>
    </source>
</evidence>
<dbReference type="EMBL" id="QXIY01000040">
    <property type="protein sequence ID" value="RIE16017.1"/>
    <property type="molecule type" value="Genomic_DNA"/>
</dbReference>
<dbReference type="Proteomes" id="UP000266113">
    <property type="component" value="Unassembled WGS sequence"/>
</dbReference>
<dbReference type="RefSeq" id="WP_119086418.1">
    <property type="nucleotide sequence ID" value="NZ_QXIY01000040.1"/>
</dbReference>
<dbReference type="AlphaFoldDB" id="A0A398DVU3"/>
<dbReference type="GO" id="GO:0016616">
    <property type="term" value="F:oxidoreductase activity, acting on the CH-OH group of donors, NAD or NADP as acceptor"/>
    <property type="evidence" value="ECO:0007669"/>
    <property type="project" value="InterPro"/>
</dbReference>
<dbReference type="Pfam" id="PF03720">
    <property type="entry name" value="UDPG_MGDP_dh_C"/>
    <property type="match status" value="1"/>
</dbReference>
<feature type="domain" description="UDP-glucose/GDP-mannose dehydrogenase C-terminal" evidence="4">
    <location>
        <begin position="322"/>
        <end position="418"/>
    </location>
</feature>
<proteinExistence type="inferred from homology"/>
<accession>A0A398DVU3</accession>
<name>A0A398DVU3_9BACT</name>
<reference evidence="5 6" key="1">
    <citation type="submission" date="2018-09" db="EMBL/GenBank/DDBJ databases">
        <title>Discovery and Ecogenomic Context for Candidatus Cryosericales, a Global Caldiserica Order Active in Thawing Permafrost.</title>
        <authorList>
            <person name="Martinez M.A."/>
            <person name="Woodcroft B.J."/>
            <person name="Ignacio Espinoza J.C."/>
            <person name="Zayed A."/>
            <person name="Singleton C.M."/>
            <person name="Boyd J."/>
            <person name="Li Y.-F."/>
            <person name="Purvine S."/>
            <person name="Maughan H."/>
            <person name="Hodgkins S.B."/>
            <person name="Anderson D."/>
            <person name="Sederholm M."/>
            <person name="Temperton B."/>
            <person name="Saleska S.R."/>
            <person name="Tyson G.W."/>
            <person name="Rich V.I."/>
        </authorList>
    </citation>
    <scope>NUCLEOTIDE SEQUENCE [LARGE SCALE GENOMIC DNA]</scope>
    <source>
        <strain evidence="5 6">SMC1</strain>
    </source>
</reference>
<dbReference type="InterPro" id="IPR028359">
    <property type="entry name" value="UDP_ManNAc/GlcNAc_DH"/>
</dbReference>
<evidence type="ECO:0000259" key="4">
    <source>
        <dbReference type="SMART" id="SM00984"/>
    </source>
</evidence>
<comment type="similarity">
    <text evidence="3">Belongs to the UDP-glucose/GDP-mannose dehydrogenase family.</text>
</comment>
<evidence type="ECO:0000313" key="6">
    <source>
        <dbReference type="Proteomes" id="UP000266113"/>
    </source>
</evidence>
<evidence type="ECO:0000256" key="3">
    <source>
        <dbReference type="PIRNR" id="PIRNR000124"/>
    </source>
</evidence>
<dbReference type="InterPro" id="IPR014027">
    <property type="entry name" value="UDP-Glc/GDP-Man_DH_C"/>
</dbReference>
<dbReference type="InterPro" id="IPR036291">
    <property type="entry name" value="NAD(P)-bd_dom_sf"/>
</dbReference>
<dbReference type="Pfam" id="PF03721">
    <property type="entry name" value="UDPG_MGDP_dh_N"/>
    <property type="match status" value="1"/>
</dbReference>
<evidence type="ECO:0000313" key="5">
    <source>
        <dbReference type="EMBL" id="RIE16017.1"/>
    </source>
</evidence>
<dbReference type="GO" id="GO:0000271">
    <property type="term" value="P:polysaccharide biosynthetic process"/>
    <property type="evidence" value="ECO:0007669"/>
    <property type="project" value="InterPro"/>
</dbReference>
<dbReference type="PIRSF" id="PIRSF500136">
    <property type="entry name" value="UDP_ManNAc_DH"/>
    <property type="match status" value="1"/>
</dbReference>
<dbReference type="SUPFAM" id="SSF52413">
    <property type="entry name" value="UDP-glucose/GDP-mannose dehydrogenase C-terminal domain"/>
    <property type="match status" value="1"/>
</dbReference>
<dbReference type="GO" id="GO:0016628">
    <property type="term" value="F:oxidoreductase activity, acting on the CH-CH group of donors, NAD or NADP as acceptor"/>
    <property type="evidence" value="ECO:0007669"/>
    <property type="project" value="InterPro"/>
</dbReference>
<gene>
    <name evidence="5" type="ORF">SMC1_08875</name>
</gene>
<dbReference type="Pfam" id="PF00984">
    <property type="entry name" value="UDPG_MGDP_dh"/>
    <property type="match status" value="1"/>
</dbReference>
<dbReference type="GO" id="GO:0051287">
    <property type="term" value="F:NAD binding"/>
    <property type="evidence" value="ECO:0007669"/>
    <property type="project" value="InterPro"/>
</dbReference>
<protein>
    <submittedName>
        <fullName evidence="5">Nucleotide sugar dehydrogenase</fullName>
    </submittedName>
</protein>